<dbReference type="CDD" id="cd17040">
    <property type="entry name" value="Ubl_MoaD_like"/>
    <property type="match status" value="1"/>
</dbReference>
<reference evidence="5" key="1">
    <citation type="journal article" date="2019" name="Int. J. Syst. Evol. Microbiol.">
        <title>The Global Catalogue of Microorganisms (GCM) 10K type strain sequencing project: providing services to taxonomists for standard genome sequencing and annotation.</title>
        <authorList>
            <consortium name="The Broad Institute Genomics Platform"/>
            <consortium name="The Broad Institute Genome Sequencing Center for Infectious Disease"/>
            <person name="Wu L."/>
            <person name="Ma J."/>
        </authorList>
    </citation>
    <scope>NUCLEOTIDE SEQUENCE [LARGE SCALE GENOMIC DNA]</scope>
    <source>
        <strain evidence="5">CGMCC 4.7397</strain>
    </source>
</reference>
<gene>
    <name evidence="4" type="ORF">ACFQH9_10955</name>
</gene>
<keyword evidence="1" id="KW-0547">Nucleotide-binding</keyword>
<evidence type="ECO:0000313" key="5">
    <source>
        <dbReference type="Proteomes" id="UP001596119"/>
    </source>
</evidence>
<proteinExistence type="inferred from homology"/>
<dbReference type="Pfam" id="PF02597">
    <property type="entry name" value="ThiS"/>
    <property type="match status" value="1"/>
</dbReference>
<evidence type="ECO:0000256" key="1">
    <source>
        <dbReference type="ARBA" id="ARBA00022741"/>
    </source>
</evidence>
<dbReference type="Proteomes" id="UP001596119">
    <property type="component" value="Unassembled WGS sequence"/>
</dbReference>
<comment type="caution">
    <text evidence="4">The sequence shown here is derived from an EMBL/GenBank/DDBJ whole genome shotgun (WGS) entry which is preliminary data.</text>
</comment>
<sequence length="90" mass="9454">MTTTTALRTVTVRYFAAAKAAAGRDAETLEVPADTTVAALGDTLAERHGPEFARVLARCSYLVDEVAVRNPQRVLPEGAVVDVLPPFAGG</sequence>
<comment type="similarity">
    <text evidence="2">Belongs to the MoaD family.</text>
</comment>
<dbReference type="InterPro" id="IPR012675">
    <property type="entry name" value="Beta-grasp_dom_sf"/>
</dbReference>
<evidence type="ECO:0000256" key="2">
    <source>
        <dbReference type="ARBA" id="ARBA00024200"/>
    </source>
</evidence>
<organism evidence="4 5">
    <name type="scientific">Pseudonocardia lutea</name>
    <dbReference type="NCBI Taxonomy" id="2172015"/>
    <lineage>
        <taxon>Bacteria</taxon>
        <taxon>Bacillati</taxon>
        <taxon>Actinomycetota</taxon>
        <taxon>Actinomycetes</taxon>
        <taxon>Pseudonocardiales</taxon>
        <taxon>Pseudonocardiaceae</taxon>
        <taxon>Pseudonocardia</taxon>
    </lineage>
</organism>
<name>A0ABW1I8T5_9PSEU</name>
<dbReference type="Gene3D" id="3.10.20.30">
    <property type="match status" value="1"/>
</dbReference>
<keyword evidence="5" id="KW-1185">Reference proteome</keyword>
<dbReference type="SUPFAM" id="SSF54285">
    <property type="entry name" value="MoaD/ThiS"/>
    <property type="match status" value="1"/>
</dbReference>
<evidence type="ECO:0000313" key="4">
    <source>
        <dbReference type="EMBL" id="MFC5948794.1"/>
    </source>
</evidence>
<protein>
    <recommendedName>
        <fullName evidence="3">Molybdopterin synthase sulfur carrier subunit</fullName>
    </recommendedName>
</protein>
<accession>A0ABW1I8T5</accession>
<dbReference type="PANTHER" id="PTHR33359:SF1">
    <property type="entry name" value="MOLYBDOPTERIN SYNTHASE SULFUR CARRIER SUBUNIT"/>
    <property type="match status" value="1"/>
</dbReference>
<dbReference type="RefSeq" id="WP_379565863.1">
    <property type="nucleotide sequence ID" value="NZ_JBHSQK010000020.1"/>
</dbReference>
<dbReference type="EMBL" id="JBHSQK010000020">
    <property type="protein sequence ID" value="MFC5948794.1"/>
    <property type="molecule type" value="Genomic_DNA"/>
</dbReference>
<dbReference type="InterPro" id="IPR016155">
    <property type="entry name" value="Mopterin_synth/thiamin_S_b"/>
</dbReference>
<dbReference type="InterPro" id="IPR044672">
    <property type="entry name" value="MOCS2A"/>
</dbReference>
<dbReference type="PANTHER" id="PTHR33359">
    <property type="entry name" value="MOLYBDOPTERIN SYNTHASE SULFUR CARRIER SUBUNIT"/>
    <property type="match status" value="1"/>
</dbReference>
<dbReference type="InterPro" id="IPR003749">
    <property type="entry name" value="ThiS/MoaD-like"/>
</dbReference>
<evidence type="ECO:0000256" key="3">
    <source>
        <dbReference type="ARBA" id="ARBA00024247"/>
    </source>
</evidence>